<evidence type="ECO:0000259" key="2">
    <source>
        <dbReference type="PROSITE" id="PS50404"/>
    </source>
</evidence>
<dbReference type="EC" id="2.5.1.18" evidence="4"/>
<comment type="similarity">
    <text evidence="1">Belongs to the GST superfamily.</text>
</comment>
<dbReference type="InterPro" id="IPR004045">
    <property type="entry name" value="Glutathione_S-Trfase_N"/>
</dbReference>
<dbReference type="SFLD" id="SFLDS00019">
    <property type="entry name" value="Glutathione_Transferase_(cytos"/>
    <property type="match status" value="1"/>
</dbReference>
<dbReference type="SFLD" id="SFLDG01150">
    <property type="entry name" value="Main.1:_Beta-like"/>
    <property type="match status" value="1"/>
</dbReference>
<keyword evidence="5" id="KW-1185">Reference proteome</keyword>
<name>A0ABU1M5R8_9HYPH</name>
<dbReference type="Pfam" id="PF00043">
    <property type="entry name" value="GST_C"/>
    <property type="match status" value="1"/>
</dbReference>
<evidence type="ECO:0000256" key="1">
    <source>
        <dbReference type="RuleBase" id="RU003494"/>
    </source>
</evidence>
<feature type="domain" description="GST C-terminal" evidence="3">
    <location>
        <begin position="86"/>
        <end position="206"/>
    </location>
</feature>
<dbReference type="Gene3D" id="1.20.1050.10">
    <property type="match status" value="1"/>
</dbReference>
<sequence length="206" mass="23539">MLKIWGRINSTNVKKALWAAEELGLAYEQIDVGGQFGGLQNTDFLSRNPNGLIPLLEDGETTLWESNVIVRYLAASNPNGGLWIENPAQRAQAEKWMDWASTTLYNDFRDIIMHLIRLPEDKRDPAILQRGIDGLTRSFQIAEETLSTQPWLSGEAFGIGDIPLGCYAYAWFEFPMTRPSLPHFEEWYQRLTQRDAYRKAVMTPLT</sequence>
<comment type="caution">
    <text evidence="4">The sequence shown here is derived from an EMBL/GenBank/DDBJ whole genome shotgun (WGS) entry which is preliminary data.</text>
</comment>
<dbReference type="EMBL" id="JAVDQT010000001">
    <property type="protein sequence ID" value="MDR6431086.1"/>
    <property type="molecule type" value="Genomic_DNA"/>
</dbReference>
<dbReference type="InterPro" id="IPR040079">
    <property type="entry name" value="Glutathione_S-Trfase"/>
</dbReference>
<reference evidence="4 5" key="1">
    <citation type="submission" date="2023-07" db="EMBL/GenBank/DDBJ databases">
        <title>Sorghum-associated microbial communities from plants grown in Nebraska, USA.</title>
        <authorList>
            <person name="Schachtman D."/>
        </authorList>
    </citation>
    <scope>NUCLEOTIDE SEQUENCE [LARGE SCALE GENOMIC DNA]</scope>
    <source>
        <strain evidence="4 5">DS1730</strain>
    </source>
</reference>
<evidence type="ECO:0000259" key="3">
    <source>
        <dbReference type="PROSITE" id="PS50405"/>
    </source>
</evidence>
<dbReference type="InterPro" id="IPR004046">
    <property type="entry name" value="GST_C"/>
</dbReference>
<protein>
    <submittedName>
        <fullName evidence="4">Glutathione S-transferase</fullName>
        <ecNumber evidence="4">2.5.1.18</ecNumber>
    </submittedName>
</protein>
<dbReference type="PROSITE" id="PS50404">
    <property type="entry name" value="GST_NTER"/>
    <property type="match status" value="1"/>
</dbReference>
<dbReference type="Pfam" id="PF02798">
    <property type="entry name" value="GST_N"/>
    <property type="match status" value="1"/>
</dbReference>
<accession>A0ABU1M5R8</accession>
<dbReference type="SUPFAM" id="SSF52833">
    <property type="entry name" value="Thioredoxin-like"/>
    <property type="match status" value="1"/>
</dbReference>
<dbReference type="Gene3D" id="3.40.30.10">
    <property type="entry name" value="Glutaredoxin"/>
    <property type="match status" value="1"/>
</dbReference>
<gene>
    <name evidence="4" type="ORF">J2782_000791</name>
</gene>
<dbReference type="RefSeq" id="WP_310010280.1">
    <property type="nucleotide sequence ID" value="NZ_JAVDQT010000001.1"/>
</dbReference>
<dbReference type="CDD" id="cd03180">
    <property type="entry name" value="GST_C_2"/>
    <property type="match status" value="1"/>
</dbReference>
<keyword evidence="4" id="KW-0808">Transferase</keyword>
<dbReference type="InterPro" id="IPR036282">
    <property type="entry name" value="Glutathione-S-Trfase_C_sf"/>
</dbReference>
<dbReference type="PROSITE" id="PS50405">
    <property type="entry name" value="GST_CTER"/>
    <property type="match status" value="1"/>
</dbReference>
<proteinExistence type="inferred from homology"/>
<organism evidence="4 5">
    <name type="scientific">Brucella pseudogrignonensis</name>
    <dbReference type="NCBI Taxonomy" id="419475"/>
    <lineage>
        <taxon>Bacteria</taxon>
        <taxon>Pseudomonadati</taxon>
        <taxon>Pseudomonadota</taxon>
        <taxon>Alphaproteobacteria</taxon>
        <taxon>Hyphomicrobiales</taxon>
        <taxon>Brucellaceae</taxon>
        <taxon>Brucella/Ochrobactrum group</taxon>
        <taxon>Brucella</taxon>
    </lineage>
</organism>
<dbReference type="PANTHER" id="PTHR44051">
    <property type="entry name" value="GLUTATHIONE S-TRANSFERASE-RELATED"/>
    <property type="match status" value="1"/>
</dbReference>
<dbReference type="PANTHER" id="PTHR44051:SF19">
    <property type="entry name" value="DISULFIDE-BOND OXIDOREDUCTASE YFCG"/>
    <property type="match status" value="1"/>
</dbReference>
<dbReference type="Proteomes" id="UP001184614">
    <property type="component" value="Unassembled WGS sequence"/>
</dbReference>
<dbReference type="InterPro" id="IPR010987">
    <property type="entry name" value="Glutathione-S-Trfase_C-like"/>
</dbReference>
<evidence type="ECO:0000313" key="5">
    <source>
        <dbReference type="Proteomes" id="UP001184614"/>
    </source>
</evidence>
<dbReference type="GO" id="GO:0004364">
    <property type="term" value="F:glutathione transferase activity"/>
    <property type="evidence" value="ECO:0007669"/>
    <property type="project" value="UniProtKB-EC"/>
</dbReference>
<feature type="domain" description="GST N-terminal" evidence="2">
    <location>
        <begin position="1"/>
        <end position="81"/>
    </location>
</feature>
<dbReference type="InterPro" id="IPR036249">
    <property type="entry name" value="Thioredoxin-like_sf"/>
</dbReference>
<dbReference type="SFLD" id="SFLDG00358">
    <property type="entry name" value="Main_(cytGST)"/>
    <property type="match status" value="1"/>
</dbReference>
<dbReference type="SUPFAM" id="SSF47616">
    <property type="entry name" value="GST C-terminal domain-like"/>
    <property type="match status" value="1"/>
</dbReference>
<evidence type="ECO:0000313" key="4">
    <source>
        <dbReference type="EMBL" id="MDR6431086.1"/>
    </source>
</evidence>
<dbReference type="CDD" id="cd03047">
    <property type="entry name" value="GST_N_2"/>
    <property type="match status" value="1"/>
</dbReference>